<sequence>MYPPGAVSRGAGVLTKSSIPPDVEHLIADHLDINTVLDWRTVCPRFREQANAALRNMFRRIIRYYVRDANAFVEMLRQFGAIVAGQSALAFFLRDVNVLGTYLYVCCTDNVFDDLVDGLQMKFTLNIVPESPRSRGGKSSLRYLRTPNGRCVAVEKFTMHPFEGLVRSSNTALMNFVGADVFGSAYACLTLNREGMIYDWWSSSREQRISAITLVANGFQFTRLPWSHLPGYITKKHWGVPSCLAAWYMCPCQPRFMGDAGCLFDSFDGDAPGEDLMFIRDERGRGLMMRDRGRWRWYHRKEGDGGLMVHWWWPGQYVGCYGSTQKLMNMREYSRGPQPMLRRREEVPWRGRGLYPAGKHPAEARKEPFPRIPADVELAIADRLDLYTLLDWRLTCPRFKEQANIALRNMFRQILGCFVRDPRAFIEVLRRYSAVVAGRAALAFFLRDLRVVGRDMYVTCNVAAFDDFLEELQSRCALQLLPVWGPGAGVKGVKYLVRYLRAPNGTSVVVEASEHPFVPLVYSPTTALVNFVGADIFGSAYPSLTMNREGIAYPFRSTFRDQKIATLMLLANNFRFAHSAWDLIPGLPTPPATMGWSYFTRRYCLEPWYLCPCQPRFFGDGGCLIDSFDGSPPSEELMYIRRDGEGGVMVQWWWPGYYVGCEGRRETISGVPRSYLALGQRCHGEAEAPFRQTLIELSGPTREVACKRIAWRSVVGKWEDCEEGDQGYQIVGDVSTRLILQMKEVMGNSHDAVAGMCACG</sequence>
<dbReference type="AlphaFoldDB" id="A0A371CYD5"/>
<dbReference type="EMBL" id="KZ857439">
    <property type="protein sequence ID" value="RDX45269.1"/>
    <property type="molecule type" value="Genomic_DNA"/>
</dbReference>
<gene>
    <name evidence="1" type="ORF">OH76DRAFT_1420890</name>
</gene>
<dbReference type="OrthoDB" id="3270380at2759"/>
<reference evidence="1 2" key="1">
    <citation type="journal article" date="2018" name="Biotechnol. Biofuels">
        <title>Integrative visual omics of the white-rot fungus Polyporus brumalis exposes the biotechnological potential of its oxidative enzymes for delignifying raw plant biomass.</title>
        <authorList>
            <person name="Miyauchi S."/>
            <person name="Rancon A."/>
            <person name="Drula E."/>
            <person name="Hage H."/>
            <person name="Chaduli D."/>
            <person name="Favel A."/>
            <person name="Grisel S."/>
            <person name="Henrissat B."/>
            <person name="Herpoel-Gimbert I."/>
            <person name="Ruiz-Duenas F.J."/>
            <person name="Chevret D."/>
            <person name="Hainaut M."/>
            <person name="Lin J."/>
            <person name="Wang M."/>
            <person name="Pangilinan J."/>
            <person name="Lipzen A."/>
            <person name="Lesage-Meessen L."/>
            <person name="Navarro D."/>
            <person name="Riley R."/>
            <person name="Grigoriev I.V."/>
            <person name="Zhou S."/>
            <person name="Raouche S."/>
            <person name="Rosso M.N."/>
        </authorList>
    </citation>
    <scope>NUCLEOTIDE SEQUENCE [LARGE SCALE GENOMIC DNA]</scope>
    <source>
        <strain evidence="1 2">BRFM 1820</strain>
    </source>
</reference>
<accession>A0A371CYD5</accession>
<evidence type="ECO:0000313" key="2">
    <source>
        <dbReference type="Proteomes" id="UP000256964"/>
    </source>
</evidence>
<keyword evidence="2" id="KW-1185">Reference proteome</keyword>
<name>A0A371CYD5_9APHY</name>
<organism evidence="1 2">
    <name type="scientific">Lentinus brumalis</name>
    <dbReference type="NCBI Taxonomy" id="2498619"/>
    <lineage>
        <taxon>Eukaryota</taxon>
        <taxon>Fungi</taxon>
        <taxon>Dikarya</taxon>
        <taxon>Basidiomycota</taxon>
        <taxon>Agaricomycotina</taxon>
        <taxon>Agaricomycetes</taxon>
        <taxon>Polyporales</taxon>
        <taxon>Polyporaceae</taxon>
        <taxon>Lentinus</taxon>
    </lineage>
</organism>
<proteinExistence type="predicted"/>
<evidence type="ECO:0008006" key="3">
    <source>
        <dbReference type="Google" id="ProtNLM"/>
    </source>
</evidence>
<protein>
    <recommendedName>
        <fullName evidence="3">F-box domain-containing protein</fullName>
    </recommendedName>
</protein>
<dbReference type="Proteomes" id="UP000256964">
    <property type="component" value="Unassembled WGS sequence"/>
</dbReference>
<evidence type="ECO:0000313" key="1">
    <source>
        <dbReference type="EMBL" id="RDX45269.1"/>
    </source>
</evidence>